<evidence type="ECO:0000313" key="2">
    <source>
        <dbReference type="Proteomes" id="UP000198953"/>
    </source>
</evidence>
<evidence type="ECO:0000313" key="1">
    <source>
        <dbReference type="EMBL" id="SEN60826.1"/>
    </source>
</evidence>
<protein>
    <submittedName>
        <fullName evidence="1">Uncharacterized protein</fullName>
    </submittedName>
</protein>
<sequence>MSSIESATDLDPVVLPAIPPVHLSNGQVATLQVADRLQRGKQIVGRFETSGLAGFKIASQGRALRVKMALSMDDVSVSGWHDGKIAGPALPRFVQIRSQGRLRQCVVLKGRNPHARVAFDLAADEIPDDGLICVEALDITEGDGISQDVRDALRGRVAQDGVAGLRLDKIVFEEPPEKDFDPDTLDGCRCETSSFISAGGLANVNRQGPRILRCGMLVVNPVLPDTFGSGERLTLRLGAKAEPVSVIPANWRRVKGELRWLRHATRKLLGAGAPTVEKVFSLRDGDLGAPEVTTKGNIAELSLPGGTGAPLLVLLGRCGGVTPVLESALSRS</sequence>
<dbReference type="OrthoDB" id="3505438at2"/>
<accession>A0A1H8HY73</accession>
<organism evidence="1 2">
    <name type="scientific">Nonomuraea pusilla</name>
    <dbReference type="NCBI Taxonomy" id="46177"/>
    <lineage>
        <taxon>Bacteria</taxon>
        <taxon>Bacillati</taxon>
        <taxon>Actinomycetota</taxon>
        <taxon>Actinomycetes</taxon>
        <taxon>Streptosporangiales</taxon>
        <taxon>Streptosporangiaceae</taxon>
        <taxon>Nonomuraea</taxon>
    </lineage>
</organism>
<dbReference type="AlphaFoldDB" id="A0A1H8HY73"/>
<gene>
    <name evidence="1" type="ORF">SAMN05660976_07927</name>
</gene>
<dbReference type="RefSeq" id="WP_091105531.1">
    <property type="nucleotide sequence ID" value="NZ_FOBF01000030.1"/>
</dbReference>
<dbReference type="EMBL" id="FOBF01000030">
    <property type="protein sequence ID" value="SEN60826.1"/>
    <property type="molecule type" value="Genomic_DNA"/>
</dbReference>
<dbReference type="Proteomes" id="UP000198953">
    <property type="component" value="Unassembled WGS sequence"/>
</dbReference>
<name>A0A1H8HY73_9ACTN</name>
<keyword evidence="2" id="KW-1185">Reference proteome</keyword>
<proteinExistence type="predicted"/>
<dbReference type="STRING" id="46177.SAMN05660976_07927"/>
<reference evidence="1 2" key="1">
    <citation type="submission" date="2016-10" db="EMBL/GenBank/DDBJ databases">
        <authorList>
            <person name="de Groot N.N."/>
        </authorList>
    </citation>
    <scope>NUCLEOTIDE SEQUENCE [LARGE SCALE GENOMIC DNA]</scope>
    <source>
        <strain evidence="1 2">DSM 43357</strain>
    </source>
</reference>